<evidence type="ECO:0000259" key="3">
    <source>
        <dbReference type="Pfam" id="PF13501"/>
    </source>
</evidence>
<evidence type="ECO:0000313" key="5">
    <source>
        <dbReference type="Proteomes" id="UP000622890"/>
    </source>
</evidence>
<dbReference type="AlphaFoldDB" id="A0A934ST36"/>
<evidence type="ECO:0000313" key="4">
    <source>
        <dbReference type="EMBL" id="MBK4734945.1"/>
    </source>
</evidence>
<keyword evidence="5" id="KW-1185">Reference proteome</keyword>
<dbReference type="InterPro" id="IPR014756">
    <property type="entry name" value="Ig_E-set"/>
</dbReference>
<evidence type="ECO:0000256" key="1">
    <source>
        <dbReference type="SAM" id="SignalP"/>
    </source>
</evidence>
<feature type="chain" id="PRO_5037036374" evidence="1">
    <location>
        <begin position="35"/>
        <end position="275"/>
    </location>
</feature>
<dbReference type="SUPFAM" id="SSF81296">
    <property type="entry name" value="E set domains"/>
    <property type="match status" value="1"/>
</dbReference>
<dbReference type="Pfam" id="PF13501">
    <property type="entry name" value="SoxY"/>
    <property type="match status" value="1"/>
</dbReference>
<feature type="signal peptide" evidence="1">
    <location>
        <begin position="1"/>
        <end position="34"/>
    </location>
</feature>
<proteinExistence type="predicted"/>
<gene>
    <name evidence="4" type="ORF">JJB74_10035</name>
</gene>
<dbReference type="RefSeq" id="WP_200591712.1">
    <property type="nucleotide sequence ID" value="NZ_JAEPBG010000003.1"/>
</dbReference>
<dbReference type="InterPro" id="IPR030831">
    <property type="entry name" value="Fuse-rel_SoxYZ"/>
</dbReference>
<dbReference type="InterPro" id="IPR014880">
    <property type="entry name" value="SoxZ_dom"/>
</dbReference>
<reference evidence="4" key="1">
    <citation type="submission" date="2021-01" db="EMBL/GenBank/DDBJ databases">
        <title>Genome sequence of strain Noviherbaspirillum sp. DKR-6.</title>
        <authorList>
            <person name="Chaudhary D.K."/>
        </authorList>
    </citation>
    <scope>NUCLEOTIDE SEQUENCE</scope>
    <source>
        <strain evidence="4">DKR-6</strain>
    </source>
</reference>
<dbReference type="Pfam" id="PF08770">
    <property type="entry name" value="SoxZ"/>
    <property type="match status" value="1"/>
</dbReference>
<dbReference type="EMBL" id="JAEPBG010000003">
    <property type="protein sequence ID" value="MBK4734945.1"/>
    <property type="molecule type" value="Genomic_DNA"/>
</dbReference>
<feature type="domain" description="Sulphur oxidation protein SoxZ" evidence="2">
    <location>
        <begin position="180"/>
        <end position="270"/>
    </location>
</feature>
<dbReference type="NCBIfam" id="TIGR04557">
    <property type="entry name" value="fuse_rel_SoxYZ"/>
    <property type="match status" value="1"/>
</dbReference>
<dbReference type="Proteomes" id="UP000622890">
    <property type="component" value="Unassembled WGS sequence"/>
</dbReference>
<dbReference type="Gene3D" id="2.60.40.10">
    <property type="entry name" value="Immunoglobulins"/>
    <property type="match status" value="1"/>
</dbReference>
<dbReference type="InterPro" id="IPR032711">
    <property type="entry name" value="SoxY"/>
</dbReference>
<protein>
    <submittedName>
        <fullName evidence="4">Quinoprotein dehydrogenase-associated SoxYZ-like carrier</fullName>
    </submittedName>
</protein>
<name>A0A934ST36_9BURK</name>
<feature type="domain" description="Ig-like SoxY" evidence="3">
    <location>
        <begin position="45"/>
        <end position="154"/>
    </location>
</feature>
<accession>A0A934ST36</accession>
<dbReference type="Gene3D" id="2.60.40.2470">
    <property type="entry name" value="SoxY domain"/>
    <property type="match status" value="1"/>
</dbReference>
<sequence>MNTVCHALRAGHVLRLCRLAAWALLLHAAGTAQAADNWAKLRPGLFGQRVIAGDGDTLVELEAPQRAADAAVVPVAIRARQPQTAQRFLKTIYLIIDKNPAPLAATFHFTPAVGQADIETRIRIEEYSNVRVVIEMHDGSLHMASRPVKAAGGCSAPAGKDAGAASADLGRMRLAVESSAPPGQPRLAQLMIRHPNDSGMAMDQVTRLYAPPYFVKHIEVAYDGKPLLSADTDISISENPNFRFRFVAEKAGTLTARVVDSKDLSYSASVSVAER</sequence>
<dbReference type="InterPro" id="IPR013783">
    <property type="entry name" value="Ig-like_fold"/>
</dbReference>
<organism evidence="4 5">
    <name type="scientific">Noviherbaspirillum pedocola</name>
    <dbReference type="NCBI Taxonomy" id="2801341"/>
    <lineage>
        <taxon>Bacteria</taxon>
        <taxon>Pseudomonadati</taxon>
        <taxon>Pseudomonadota</taxon>
        <taxon>Betaproteobacteria</taxon>
        <taxon>Burkholderiales</taxon>
        <taxon>Oxalobacteraceae</taxon>
        <taxon>Noviherbaspirillum</taxon>
    </lineage>
</organism>
<evidence type="ECO:0000259" key="2">
    <source>
        <dbReference type="Pfam" id="PF08770"/>
    </source>
</evidence>
<keyword evidence="1" id="KW-0732">Signal</keyword>
<comment type="caution">
    <text evidence="4">The sequence shown here is derived from an EMBL/GenBank/DDBJ whole genome shotgun (WGS) entry which is preliminary data.</text>
</comment>
<dbReference type="InterPro" id="IPR038162">
    <property type="entry name" value="SoxY_sf"/>
</dbReference>